<dbReference type="GO" id="GO:0044718">
    <property type="term" value="P:siderophore transmembrane transport"/>
    <property type="evidence" value="ECO:0007669"/>
    <property type="project" value="TreeGrafter"/>
</dbReference>
<dbReference type="Proteomes" id="UP000315782">
    <property type="component" value="Unassembled WGS sequence"/>
</dbReference>
<dbReference type="InterPro" id="IPR039426">
    <property type="entry name" value="TonB-dep_rcpt-like"/>
</dbReference>
<feature type="domain" description="TonB-dependent receptor plug" evidence="2">
    <location>
        <begin position="129"/>
        <end position="223"/>
    </location>
</feature>
<evidence type="ECO:0000259" key="2">
    <source>
        <dbReference type="Pfam" id="PF07715"/>
    </source>
</evidence>
<dbReference type="Gene3D" id="2.170.130.10">
    <property type="entry name" value="TonB-dependent receptor, plug domain"/>
    <property type="match status" value="1"/>
</dbReference>
<dbReference type="Pfam" id="PF25183">
    <property type="entry name" value="OMP_b-brl_4"/>
    <property type="match status" value="1"/>
</dbReference>
<dbReference type="InterPro" id="IPR057601">
    <property type="entry name" value="Oar-like_b-barrel"/>
</dbReference>
<feature type="non-terminal residue" evidence="4">
    <location>
        <position position="505"/>
    </location>
</feature>
<dbReference type="InterPro" id="IPR012910">
    <property type="entry name" value="Plug_dom"/>
</dbReference>
<protein>
    <submittedName>
        <fullName evidence="4">TonB-dependent receptor</fullName>
    </submittedName>
</protein>
<proteinExistence type="predicted"/>
<dbReference type="InterPro" id="IPR037066">
    <property type="entry name" value="Plug_dom_sf"/>
</dbReference>
<evidence type="ECO:0000256" key="1">
    <source>
        <dbReference type="SAM" id="SignalP"/>
    </source>
</evidence>
<gene>
    <name evidence="4" type="ORF">EVA96_03945</name>
</gene>
<dbReference type="Pfam" id="PF13620">
    <property type="entry name" value="CarboxypepD_reg"/>
    <property type="match status" value="1"/>
</dbReference>
<dbReference type="PANTHER" id="PTHR30069">
    <property type="entry name" value="TONB-DEPENDENT OUTER MEMBRANE RECEPTOR"/>
    <property type="match status" value="1"/>
</dbReference>
<evidence type="ECO:0000313" key="4">
    <source>
        <dbReference type="EMBL" id="RZO19253.1"/>
    </source>
</evidence>
<name>A0A520MDF2_9GAMM</name>
<dbReference type="Gene3D" id="2.60.40.1120">
    <property type="entry name" value="Carboxypeptidase-like, regulatory domain"/>
    <property type="match status" value="1"/>
</dbReference>
<dbReference type="Pfam" id="PF07715">
    <property type="entry name" value="Plug"/>
    <property type="match status" value="1"/>
</dbReference>
<evidence type="ECO:0000313" key="5">
    <source>
        <dbReference type="Proteomes" id="UP000315782"/>
    </source>
</evidence>
<dbReference type="GO" id="GO:0009279">
    <property type="term" value="C:cell outer membrane"/>
    <property type="evidence" value="ECO:0007669"/>
    <property type="project" value="TreeGrafter"/>
</dbReference>
<dbReference type="SUPFAM" id="SSF56935">
    <property type="entry name" value="Porins"/>
    <property type="match status" value="1"/>
</dbReference>
<feature type="signal peptide" evidence="1">
    <location>
        <begin position="1"/>
        <end position="20"/>
    </location>
</feature>
<keyword evidence="1" id="KW-0732">Signal</keyword>
<dbReference type="PANTHER" id="PTHR30069:SF46">
    <property type="entry name" value="OAR PROTEIN"/>
    <property type="match status" value="1"/>
</dbReference>
<dbReference type="AlphaFoldDB" id="A0A520MDF2"/>
<feature type="domain" description="TonB-dependent transporter Oar-like beta-barrel" evidence="3">
    <location>
        <begin position="233"/>
        <end position="300"/>
    </location>
</feature>
<evidence type="ECO:0000259" key="3">
    <source>
        <dbReference type="Pfam" id="PF25183"/>
    </source>
</evidence>
<dbReference type="GO" id="GO:0015344">
    <property type="term" value="F:siderophore uptake transmembrane transporter activity"/>
    <property type="evidence" value="ECO:0007669"/>
    <property type="project" value="TreeGrafter"/>
</dbReference>
<dbReference type="EMBL" id="SHBI01000041">
    <property type="protein sequence ID" value="RZO19253.1"/>
    <property type="molecule type" value="Genomic_DNA"/>
</dbReference>
<dbReference type="SUPFAM" id="SSF49464">
    <property type="entry name" value="Carboxypeptidase regulatory domain-like"/>
    <property type="match status" value="1"/>
</dbReference>
<feature type="chain" id="PRO_5022178296" evidence="1">
    <location>
        <begin position="21"/>
        <end position="505"/>
    </location>
</feature>
<sequence length="505" mass="55404">MNKYFVHILPVFFLSFQLIADVDTTSSMRGLTNIGDVTVSATHTPTGATKTTVSSDGGNYSLSFLPIGGPYTVIASKDGYESQSVDGLFLTVGKPTNVAFNLRSSSEIEDVTVVGQALKGIDMSSGTFLNRDDIEGVATMNNSIQDYVKFDPRVVVNGEGARDAEIIVMGRNGRFNDFTVDGISYNDPFGLNDNGFATMRNPISMEFVDQIAVEITPYDAARGGFTGGSIAVVTKSGGNNFEGSVYYSSRDEGNVGDFQDGSKYPTFEEEFTSFTFSGPIIKDRLFFFVGYEENELNEQTFWGTSDSNAPLKVSHVTNAEADQIAARAVALGFEPGTYNAYSYPETQESLTVKLNGIINDKNRAVLTYSTSEDYYVNLYGSSSRTLYFSDYGYKKDPKIDRLSFTLYSDITDRLSTKIRYSSFDFVEDDASISTMNAGFAVPDIRIDTGGGRVYLGGDRYRGVNFIETARETFSFKATLDLGMHVITGGVEIKTDDTRNDFGSRY</sequence>
<keyword evidence="4" id="KW-0675">Receptor</keyword>
<organism evidence="4 5">
    <name type="scientific">SAR86 cluster bacterium</name>
    <dbReference type="NCBI Taxonomy" id="2030880"/>
    <lineage>
        <taxon>Bacteria</taxon>
        <taxon>Pseudomonadati</taxon>
        <taxon>Pseudomonadota</taxon>
        <taxon>Gammaproteobacteria</taxon>
        <taxon>SAR86 cluster</taxon>
    </lineage>
</organism>
<comment type="caution">
    <text evidence="4">The sequence shown here is derived from an EMBL/GenBank/DDBJ whole genome shotgun (WGS) entry which is preliminary data.</text>
</comment>
<reference evidence="4 5" key="1">
    <citation type="submission" date="2019-02" db="EMBL/GenBank/DDBJ databases">
        <title>Prokaryotic population dynamics and viral predation in marine succession experiment using metagenomics: the confinement effect.</title>
        <authorList>
            <person name="Haro-Moreno J.M."/>
            <person name="Rodriguez-Valera F."/>
            <person name="Lopez-Perez M."/>
        </authorList>
    </citation>
    <scope>NUCLEOTIDE SEQUENCE [LARGE SCALE GENOMIC DNA]</scope>
    <source>
        <strain evidence="4">MED-G163</strain>
    </source>
</reference>
<accession>A0A520MDF2</accession>
<dbReference type="InterPro" id="IPR008969">
    <property type="entry name" value="CarboxyPept-like_regulatory"/>
</dbReference>